<evidence type="ECO:0000313" key="3">
    <source>
        <dbReference type="EMBL" id="KAF4137667.1"/>
    </source>
</evidence>
<comment type="caution">
    <text evidence="3">The sequence shown here is derived from an EMBL/GenBank/DDBJ whole genome shotgun (WGS) entry which is preliminary data.</text>
</comment>
<feature type="region of interest" description="Disordered" evidence="1">
    <location>
        <begin position="25"/>
        <end position="62"/>
    </location>
</feature>
<feature type="chain" id="PRO_5035817736" description="Secreted RxLR effector peptide protein" evidence="2">
    <location>
        <begin position="24"/>
        <end position="92"/>
    </location>
</feature>
<dbReference type="AlphaFoldDB" id="A0A8S9UDT5"/>
<keyword evidence="2" id="KW-0732">Signal</keyword>
<evidence type="ECO:0000256" key="2">
    <source>
        <dbReference type="SAM" id="SignalP"/>
    </source>
</evidence>
<gene>
    <name evidence="3" type="ORF">GN958_ATG13179</name>
</gene>
<proteinExistence type="predicted"/>
<dbReference type="EMBL" id="JAACNO010001773">
    <property type="protein sequence ID" value="KAF4137667.1"/>
    <property type="molecule type" value="Genomic_DNA"/>
</dbReference>
<organism evidence="3 4">
    <name type="scientific">Phytophthora infestans</name>
    <name type="common">Potato late blight agent</name>
    <name type="synonym">Botrytis infestans</name>
    <dbReference type="NCBI Taxonomy" id="4787"/>
    <lineage>
        <taxon>Eukaryota</taxon>
        <taxon>Sar</taxon>
        <taxon>Stramenopiles</taxon>
        <taxon>Oomycota</taxon>
        <taxon>Peronosporomycetes</taxon>
        <taxon>Peronosporales</taxon>
        <taxon>Peronosporaceae</taxon>
        <taxon>Phytophthora</taxon>
    </lineage>
</organism>
<name>A0A8S9UDT5_PHYIN</name>
<evidence type="ECO:0008006" key="5">
    <source>
        <dbReference type="Google" id="ProtNLM"/>
    </source>
</evidence>
<protein>
    <recommendedName>
        <fullName evidence="5">Secreted RxLR effector peptide protein</fullName>
    </recommendedName>
</protein>
<feature type="compositionally biased region" description="Basic and acidic residues" evidence="1">
    <location>
        <begin position="25"/>
        <end position="34"/>
    </location>
</feature>
<dbReference type="Proteomes" id="UP000704712">
    <property type="component" value="Unassembled WGS sequence"/>
</dbReference>
<reference evidence="3" key="1">
    <citation type="submission" date="2020-03" db="EMBL/GenBank/DDBJ databases">
        <title>Hybrid Assembly of Korean Phytophthora infestans isolates.</title>
        <authorList>
            <person name="Prokchorchik M."/>
            <person name="Lee Y."/>
            <person name="Seo J."/>
            <person name="Cho J.-H."/>
            <person name="Park Y.-E."/>
            <person name="Jang D.-C."/>
            <person name="Im J.-S."/>
            <person name="Choi J.-G."/>
            <person name="Park H.-J."/>
            <person name="Lee G.-B."/>
            <person name="Lee Y.-G."/>
            <person name="Hong S.-Y."/>
            <person name="Cho K."/>
            <person name="Sohn K.H."/>
        </authorList>
    </citation>
    <scope>NUCLEOTIDE SEQUENCE</scope>
    <source>
        <strain evidence="3">KR_2_A2</strain>
    </source>
</reference>
<feature type="signal peptide" evidence="2">
    <location>
        <begin position="1"/>
        <end position="23"/>
    </location>
</feature>
<sequence>MLKLPDMFCAARALHLVVAAALAKKSEDTPKEHVPVGATAFNNADENSLDRGGTSVNDGDESSADVGVDLVGSVSDNISLADKTAEDSWIAV</sequence>
<accession>A0A8S9UDT5</accession>
<evidence type="ECO:0000313" key="4">
    <source>
        <dbReference type="Proteomes" id="UP000704712"/>
    </source>
</evidence>
<evidence type="ECO:0000256" key="1">
    <source>
        <dbReference type="SAM" id="MobiDB-lite"/>
    </source>
</evidence>